<dbReference type="Proteomes" id="UP000006094">
    <property type="component" value="Chromosome"/>
</dbReference>
<protein>
    <recommendedName>
        <fullName evidence="4">Farnesyl diphosphate synthase</fullName>
        <ecNumber evidence="3">2.5.1.10</ecNumber>
    </recommendedName>
    <alternativeName>
        <fullName evidence="10">(2E,6E)-farnesyl diphosphate synthase</fullName>
    </alternativeName>
    <alternativeName>
        <fullName evidence="9">Geranyltranstransferase</fullName>
    </alternativeName>
</protein>
<dbReference type="EMBL" id="CP003326">
    <property type="protein sequence ID" value="AFS78396.1"/>
    <property type="molecule type" value="Genomic_DNA"/>
</dbReference>
<dbReference type="PROSITE" id="PS00444">
    <property type="entry name" value="POLYPRENYL_SYNTHASE_2"/>
    <property type="match status" value="1"/>
</dbReference>
<reference evidence="13 14" key="1">
    <citation type="journal article" date="2012" name="PLoS ONE">
        <title>The purine-utilizing bacterium Clostridium acidurici 9a: a genome-guided metabolic reconsideration.</title>
        <authorList>
            <person name="Hartwich K."/>
            <person name="Poehlein A."/>
            <person name="Daniel R."/>
        </authorList>
    </citation>
    <scope>NUCLEOTIDE SEQUENCE [LARGE SCALE GENOMIC DNA]</scope>
    <source>
        <strain evidence="14">ATCC 7906 / DSM 604 / BCRC 14475 / CIP 104303 / KCTC 5404 / NCIMB 10678 / 9a</strain>
    </source>
</reference>
<evidence type="ECO:0000256" key="7">
    <source>
        <dbReference type="ARBA" id="ARBA00022842"/>
    </source>
</evidence>
<evidence type="ECO:0000256" key="6">
    <source>
        <dbReference type="ARBA" id="ARBA00022723"/>
    </source>
</evidence>
<evidence type="ECO:0000256" key="2">
    <source>
        <dbReference type="ARBA" id="ARBA00006706"/>
    </source>
</evidence>
<dbReference type="KEGG" id="cad:Curi_c13860"/>
<organism evidence="13 14">
    <name type="scientific">Gottschalkia acidurici (strain ATCC 7906 / DSM 604 / BCRC 14475 / CIP 104303 / KCTC 5404 / NCIMB 10678 / 9a)</name>
    <name type="common">Clostridium acidurici</name>
    <dbReference type="NCBI Taxonomy" id="1128398"/>
    <lineage>
        <taxon>Bacteria</taxon>
        <taxon>Bacillati</taxon>
        <taxon>Bacillota</taxon>
        <taxon>Tissierellia</taxon>
        <taxon>Tissierellales</taxon>
        <taxon>Gottschalkiaceae</taxon>
        <taxon>Gottschalkia</taxon>
    </lineage>
</organism>
<dbReference type="Pfam" id="PF00348">
    <property type="entry name" value="polyprenyl_synt"/>
    <property type="match status" value="1"/>
</dbReference>
<accession>K0B193</accession>
<sequence length="298" mass="33290">MEFKDEIKKYSDIIGKNLEKILPDNDCFQGTVCESMKYSILAGGKRIRPILTLKAFELVSKSSFEKALPFASAIEMIHTYSLIHDDLPPMDNDDFRRGKPTNHKVYGEAMAILAGDALLNFAYETMIESIPETSKDVSGYIKAIKEIGKAAGVYGMIGGQVVDIISDENIMSEEQLRFIHNKKTSALIEASILSGAFLANASDNQIIALKKYGEAIGLCFQIRDDILDKIGDNEKLGKSVGSDEANKKLTYLTLYGMEKSIEKTHELCKEAIEALDIFDSKDTIFFKQFAEYLVYRES</sequence>
<dbReference type="InterPro" id="IPR000092">
    <property type="entry name" value="Polyprenyl_synt"/>
</dbReference>
<comment type="catalytic activity">
    <reaction evidence="11">
        <text>isopentenyl diphosphate + (2E)-geranyl diphosphate = (2E,6E)-farnesyl diphosphate + diphosphate</text>
        <dbReference type="Rhea" id="RHEA:19361"/>
        <dbReference type="ChEBI" id="CHEBI:33019"/>
        <dbReference type="ChEBI" id="CHEBI:58057"/>
        <dbReference type="ChEBI" id="CHEBI:128769"/>
        <dbReference type="ChEBI" id="CHEBI:175763"/>
        <dbReference type="EC" id="2.5.1.10"/>
    </reaction>
</comment>
<dbReference type="AlphaFoldDB" id="K0B193"/>
<dbReference type="HOGENOM" id="CLU_014015_0_1_9"/>
<dbReference type="SFLD" id="SFLDS00005">
    <property type="entry name" value="Isoprenoid_Synthase_Type_I"/>
    <property type="match status" value="1"/>
</dbReference>
<evidence type="ECO:0000256" key="3">
    <source>
        <dbReference type="ARBA" id="ARBA00012439"/>
    </source>
</evidence>
<dbReference type="STRING" id="1128398.Curi_c13860"/>
<dbReference type="OrthoDB" id="9805316at2"/>
<comment type="similarity">
    <text evidence="2 12">Belongs to the FPP/GGPP synthase family.</text>
</comment>
<dbReference type="EC" id="2.5.1.10" evidence="3"/>
<evidence type="ECO:0000256" key="9">
    <source>
        <dbReference type="ARBA" id="ARBA00032380"/>
    </source>
</evidence>
<evidence type="ECO:0000256" key="12">
    <source>
        <dbReference type="RuleBase" id="RU004466"/>
    </source>
</evidence>
<name>K0B193_GOTA9</name>
<dbReference type="GO" id="GO:0004337">
    <property type="term" value="F:(2E,6E)-farnesyl diphosphate synthase activity"/>
    <property type="evidence" value="ECO:0007669"/>
    <property type="project" value="UniProtKB-EC"/>
</dbReference>
<evidence type="ECO:0000256" key="4">
    <source>
        <dbReference type="ARBA" id="ARBA00015100"/>
    </source>
</evidence>
<keyword evidence="8" id="KW-0414">Isoprene biosynthesis</keyword>
<dbReference type="GO" id="GO:0016114">
    <property type="term" value="P:terpenoid biosynthetic process"/>
    <property type="evidence" value="ECO:0007669"/>
    <property type="project" value="UniProtKB-ARBA"/>
</dbReference>
<keyword evidence="6" id="KW-0479">Metal-binding</keyword>
<dbReference type="PROSITE" id="PS00723">
    <property type="entry name" value="POLYPRENYL_SYNTHASE_1"/>
    <property type="match status" value="1"/>
</dbReference>
<dbReference type="InterPro" id="IPR053378">
    <property type="entry name" value="Prenyl_diphosphate_synthase"/>
</dbReference>
<proteinExistence type="inferred from homology"/>
<dbReference type="SUPFAM" id="SSF48576">
    <property type="entry name" value="Terpenoid synthases"/>
    <property type="match status" value="1"/>
</dbReference>
<dbReference type="eggNOG" id="COG0142">
    <property type="taxonomic scope" value="Bacteria"/>
</dbReference>
<gene>
    <name evidence="13" type="ordered locus">Curi_c13860</name>
</gene>
<evidence type="ECO:0000256" key="1">
    <source>
        <dbReference type="ARBA" id="ARBA00001946"/>
    </source>
</evidence>
<evidence type="ECO:0000313" key="13">
    <source>
        <dbReference type="EMBL" id="AFS78396.1"/>
    </source>
</evidence>
<evidence type="ECO:0000256" key="11">
    <source>
        <dbReference type="ARBA" id="ARBA00049399"/>
    </source>
</evidence>
<dbReference type="GO" id="GO:0005737">
    <property type="term" value="C:cytoplasm"/>
    <property type="evidence" value="ECO:0007669"/>
    <property type="project" value="UniProtKB-ARBA"/>
</dbReference>
<comment type="cofactor">
    <cofactor evidence="1">
        <name>Mg(2+)</name>
        <dbReference type="ChEBI" id="CHEBI:18420"/>
    </cofactor>
</comment>
<keyword evidence="7" id="KW-0460">Magnesium</keyword>
<evidence type="ECO:0000256" key="10">
    <source>
        <dbReference type="ARBA" id="ARBA00032873"/>
    </source>
</evidence>
<dbReference type="PANTHER" id="PTHR43281:SF1">
    <property type="entry name" value="FARNESYL DIPHOSPHATE SYNTHASE"/>
    <property type="match status" value="1"/>
</dbReference>
<dbReference type="Gene3D" id="1.10.600.10">
    <property type="entry name" value="Farnesyl Diphosphate Synthase"/>
    <property type="match status" value="1"/>
</dbReference>
<keyword evidence="14" id="KW-1185">Reference proteome</keyword>
<dbReference type="PATRIC" id="fig|1128398.3.peg.1409"/>
<dbReference type="GO" id="GO:0046872">
    <property type="term" value="F:metal ion binding"/>
    <property type="evidence" value="ECO:0007669"/>
    <property type="project" value="UniProtKB-KW"/>
</dbReference>
<dbReference type="NCBIfam" id="NF045485">
    <property type="entry name" value="FPPsyn"/>
    <property type="match status" value="1"/>
</dbReference>
<dbReference type="FunFam" id="1.10.600.10:FF:000001">
    <property type="entry name" value="Geranylgeranyl diphosphate synthase"/>
    <property type="match status" value="1"/>
</dbReference>
<dbReference type="CDD" id="cd00685">
    <property type="entry name" value="Trans_IPPS_HT"/>
    <property type="match status" value="1"/>
</dbReference>
<evidence type="ECO:0000256" key="8">
    <source>
        <dbReference type="ARBA" id="ARBA00023229"/>
    </source>
</evidence>
<dbReference type="InterPro" id="IPR033749">
    <property type="entry name" value="Polyprenyl_synt_CS"/>
</dbReference>
<evidence type="ECO:0000313" key="14">
    <source>
        <dbReference type="Proteomes" id="UP000006094"/>
    </source>
</evidence>
<keyword evidence="5 12" id="KW-0808">Transferase</keyword>
<dbReference type="InterPro" id="IPR008949">
    <property type="entry name" value="Isoprenoid_synthase_dom_sf"/>
</dbReference>
<dbReference type="PANTHER" id="PTHR43281">
    <property type="entry name" value="FARNESYL DIPHOSPHATE SYNTHASE"/>
    <property type="match status" value="1"/>
</dbReference>
<evidence type="ECO:0000256" key="5">
    <source>
        <dbReference type="ARBA" id="ARBA00022679"/>
    </source>
</evidence>
<dbReference type="SFLD" id="SFLDG01017">
    <property type="entry name" value="Polyprenyl_Transferase_Like"/>
    <property type="match status" value="1"/>
</dbReference>